<protein>
    <submittedName>
        <fullName evidence="3">Uncharacterized protein</fullName>
    </submittedName>
</protein>
<evidence type="ECO:0000256" key="1">
    <source>
        <dbReference type="SAM" id="Phobius"/>
    </source>
</evidence>
<evidence type="ECO:0000313" key="2">
    <source>
        <dbReference type="Proteomes" id="UP000887566"/>
    </source>
</evidence>
<evidence type="ECO:0000313" key="3">
    <source>
        <dbReference type="WBParaSite" id="PSAMB.scaffold5260size12177.g26300.t1"/>
    </source>
</evidence>
<proteinExistence type="predicted"/>
<keyword evidence="1" id="KW-1133">Transmembrane helix</keyword>
<reference evidence="3" key="1">
    <citation type="submission" date="2022-11" db="UniProtKB">
        <authorList>
            <consortium name="WormBaseParasite"/>
        </authorList>
    </citation>
    <scope>IDENTIFICATION</scope>
</reference>
<keyword evidence="2" id="KW-1185">Reference proteome</keyword>
<dbReference type="Proteomes" id="UP000887566">
    <property type="component" value="Unplaced"/>
</dbReference>
<feature type="transmembrane region" description="Helical" evidence="1">
    <location>
        <begin position="36"/>
        <end position="62"/>
    </location>
</feature>
<keyword evidence="1" id="KW-0812">Transmembrane</keyword>
<dbReference type="WBParaSite" id="PSAMB.scaffold5260size12177.g26300.t1">
    <property type="protein sequence ID" value="PSAMB.scaffold5260size12177.g26300.t1"/>
    <property type="gene ID" value="PSAMB.scaffold5260size12177.g26300"/>
</dbReference>
<accession>A0A914WU17</accession>
<organism evidence="2 3">
    <name type="scientific">Plectus sambesii</name>
    <dbReference type="NCBI Taxonomy" id="2011161"/>
    <lineage>
        <taxon>Eukaryota</taxon>
        <taxon>Metazoa</taxon>
        <taxon>Ecdysozoa</taxon>
        <taxon>Nematoda</taxon>
        <taxon>Chromadorea</taxon>
        <taxon>Plectida</taxon>
        <taxon>Plectina</taxon>
        <taxon>Plectoidea</taxon>
        <taxon>Plectidae</taxon>
        <taxon>Plectus</taxon>
    </lineage>
</organism>
<keyword evidence="1" id="KW-0472">Membrane</keyword>
<sequence length="168" mass="18664">MPQYVYEPWYLRRAPPVFCMPCLPAYSGIYKARKPILIIGAVLFCIGFIILLSLLLTCIAIHCGTVVAGLLPLALILMIVGLLLFHCGWAAHLLDDGALPVTTTTTTAKEEVDEKKEMAALFETAHVQPGEENEVPTGFWQFADKSAWQHVSSRDTQLQQTTLTAYRK</sequence>
<feature type="transmembrane region" description="Helical" evidence="1">
    <location>
        <begin position="68"/>
        <end position="85"/>
    </location>
</feature>
<dbReference type="AlphaFoldDB" id="A0A914WU17"/>
<name>A0A914WU17_9BILA</name>